<reference evidence="5" key="1">
    <citation type="journal article" date="2019" name="Int. J. Syst. Evol. Microbiol.">
        <title>The Global Catalogue of Microorganisms (GCM) 10K type strain sequencing project: providing services to taxonomists for standard genome sequencing and annotation.</title>
        <authorList>
            <consortium name="The Broad Institute Genomics Platform"/>
            <consortium name="The Broad Institute Genome Sequencing Center for Infectious Disease"/>
            <person name="Wu L."/>
            <person name="Ma J."/>
        </authorList>
    </citation>
    <scope>NUCLEOTIDE SEQUENCE [LARGE SCALE GENOMIC DNA]</scope>
    <source>
        <strain evidence="5">JCM 4147</strain>
    </source>
</reference>
<evidence type="ECO:0000256" key="2">
    <source>
        <dbReference type="SAM" id="Phobius"/>
    </source>
</evidence>
<feature type="transmembrane region" description="Helical" evidence="2">
    <location>
        <begin position="12"/>
        <end position="33"/>
    </location>
</feature>
<dbReference type="EC" id="3.1.3.16" evidence="4"/>
<evidence type="ECO:0000259" key="3">
    <source>
        <dbReference type="SMART" id="SM00331"/>
    </source>
</evidence>
<evidence type="ECO:0000313" key="4">
    <source>
        <dbReference type="EMBL" id="MFC5915374.1"/>
    </source>
</evidence>
<dbReference type="EMBL" id="JBHSPU010000016">
    <property type="protein sequence ID" value="MFC5915374.1"/>
    <property type="molecule type" value="Genomic_DNA"/>
</dbReference>
<keyword evidence="5" id="KW-1185">Reference proteome</keyword>
<proteinExistence type="predicted"/>
<dbReference type="Pfam" id="PF07228">
    <property type="entry name" value="SpoIIE"/>
    <property type="match status" value="1"/>
</dbReference>
<accession>A0ABW1GKN7</accession>
<name>A0ABW1GKN7_9ACTN</name>
<protein>
    <submittedName>
        <fullName evidence="4">PP2C family protein-serine/threonine phosphatase</fullName>
        <ecNumber evidence="4">3.1.3.16</ecNumber>
    </submittedName>
</protein>
<dbReference type="InterPro" id="IPR052016">
    <property type="entry name" value="Bact_Sigma-Reg"/>
</dbReference>
<dbReference type="Gene3D" id="3.60.40.10">
    <property type="entry name" value="PPM-type phosphatase domain"/>
    <property type="match status" value="1"/>
</dbReference>
<feature type="domain" description="PPM-type phosphatase" evidence="3">
    <location>
        <begin position="139"/>
        <end position="360"/>
    </location>
</feature>
<dbReference type="InterPro" id="IPR001932">
    <property type="entry name" value="PPM-type_phosphatase-like_dom"/>
</dbReference>
<dbReference type="PANTHER" id="PTHR43156:SF2">
    <property type="entry name" value="STAGE II SPORULATION PROTEIN E"/>
    <property type="match status" value="1"/>
</dbReference>
<feature type="transmembrane region" description="Helical" evidence="2">
    <location>
        <begin position="62"/>
        <end position="79"/>
    </location>
</feature>
<feature type="transmembrane region" description="Helical" evidence="2">
    <location>
        <begin position="85"/>
        <end position="103"/>
    </location>
</feature>
<dbReference type="SUPFAM" id="SSF81606">
    <property type="entry name" value="PP2C-like"/>
    <property type="match status" value="1"/>
</dbReference>
<evidence type="ECO:0000256" key="1">
    <source>
        <dbReference type="ARBA" id="ARBA00022801"/>
    </source>
</evidence>
<organism evidence="4 5">
    <name type="scientific">Streptomyces pulveraceus</name>
    <dbReference type="NCBI Taxonomy" id="68258"/>
    <lineage>
        <taxon>Bacteria</taxon>
        <taxon>Bacillati</taxon>
        <taxon>Actinomycetota</taxon>
        <taxon>Actinomycetes</taxon>
        <taxon>Kitasatosporales</taxon>
        <taxon>Streptomycetaceae</taxon>
        <taxon>Streptomyces</taxon>
    </lineage>
</organism>
<dbReference type="SMART" id="SM00331">
    <property type="entry name" value="PP2C_SIG"/>
    <property type="match status" value="1"/>
</dbReference>
<sequence>MTTLLSHRPHGLAGRVALVLLSVVAITVVGIVTPGYVRVASPLLALPPALAAAMLGPRPTALIGAASLLGEAVIGLFHYDVAAVNWSIQAATVLLVSIIAVYLSHGREAQLQTLTQVRKIAEIAQRLVLQPIPPELGPLHIATLYMAAEQEMEIGGDLYAATRTTSATRLIVGDVRGKGLPAVGDAAQLLGAFRGIAYQEADLVHLANSLDTSVTWHLSGTSDDPHAQESFITAVLADIPDDMRTIRLVQCGHPPPLLLRGGHVDLLTAEQPAPPLGLGLGAHEHHVDAFPLLPGDLLLMHTDGVTEARDSRGTFYPLAERLPRWAGQTPETLLAHLRSDLLAHTGGRLGDDAAMVAVMIP</sequence>
<evidence type="ECO:0000313" key="5">
    <source>
        <dbReference type="Proteomes" id="UP001596200"/>
    </source>
</evidence>
<dbReference type="RefSeq" id="WP_386420386.1">
    <property type="nucleotide sequence ID" value="NZ_JBHSPU010000016.1"/>
</dbReference>
<dbReference type="GO" id="GO:0004722">
    <property type="term" value="F:protein serine/threonine phosphatase activity"/>
    <property type="evidence" value="ECO:0007669"/>
    <property type="project" value="UniProtKB-EC"/>
</dbReference>
<keyword evidence="2" id="KW-0472">Membrane</keyword>
<comment type="caution">
    <text evidence="4">The sequence shown here is derived from an EMBL/GenBank/DDBJ whole genome shotgun (WGS) entry which is preliminary data.</text>
</comment>
<dbReference type="InterPro" id="IPR036457">
    <property type="entry name" value="PPM-type-like_dom_sf"/>
</dbReference>
<keyword evidence="1 4" id="KW-0378">Hydrolase</keyword>
<gene>
    <name evidence="4" type="ORF">ACFP1B_18400</name>
</gene>
<dbReference type="Proteomes" id="UP001596200">
    <property type="component" value="Unassembled WGS sequence"/>
</dbReference>
<keyword evidence="2" id="KW-1133">Transmembrane helix</keyword>
<dbReference type="PANTHER" id="PTHR43156">
    <property type="entry name" value="STAGE II SPORULATION PROTEIN E-RELATED"/>
    <property type="match status" value="1"/>
</dbReference>
<keyword evidence="2" id="KW-0812">Transmembrane</keyword>